<evidence type="ECO:0000256" key="6">
    <source>
        <dbReference type="ARBA" id="ARBA00022989"/>
    </source>
</evidence>
<feature type="transmembrane region" description="Helical" evidence="9">
    <location>
        <begin position="250"/>
        <end position="268"/>
    </location>
</feature>
<feature type="transmembrane region" description="Helical" evidence="9">
    <location>
        <begin position="352"/>
        <end position="376"/>
    </location>
</feature>
<dbReference type="RefSeq" id="WP_241040521.1">
    <property type="nucleotide sequence ID" value="NZ_BAAAJF010000014.1"/>
</dbReference>
<evidence type="ECO:0000256" key="9">
    <source>
        <dbReference type="HAMAP-Rule" id="MF_01129"/>
    </source>
</evidence>
<protein>
    <recommendedName>
        <fullName evidence="9">K(+)-insensitive pyrophosphate-energized proton pump</fullName>
        <ecNumber evidence="9">7.1.3.1</ecNumber>
    </recommendedName>
    <alternativeName>
        <fullName evidence="9">Membrane-bound proton-translocating pyrophosphatase</fullName>
    </alternativeName>
    <alternativeName>
        <fullName evidence="9">Pyrophosphate-energized inorganic pyrophosphatase</fullName>
        <shortName evidence="9">H(+)-PPase</shortName>
    </alternativeName>
</protein>
<feature type="transmembrane region" description="Helical" evidence="9">
    <location>
        <begin position="430"/>
        <end position="454"/>
    </location>
</feature>
<comment type="subcellular location">
    <subcellularLocation>
        <location evidence="9">Cell membrane</location>
        <topology evidence="9">Multi-pass membrane protein</topology>
    </subcellularLocation>
    <subcellularLocation>
        <location evidence="1">Endomembrane system</location>
        <topology evidence="1">Multi-pass membrane protein</topology>
    </subcellularLocation>
</comment>
<feature type="transmembrane region" description="Helical" evidence="9">
    <location>
        <begin position="548"/>
        <end position="578"/>
    </location>
</feature>
<evidence type="ECO:0000313" key="10">
    <source>
        <dbReference type="EMBL" id="MCH6169863.1"/>
    </source>
</evidence>
<feature type="transmembrane region" description="Helical" evidence="9">
    <location>
        <begin position="177"/>
        <end position="194"/>
    </location>
</feature>
<comment type="similarity">
    <text evidence="9">Belongs to the H(+)-translocating pyrophosphatase (TC 3.A.10) family. K(+)-insensitive subfamily.</text>
</comment>
<evidence type="ECO:0000256" key="1">
    <source>
        <dbReference type="ARBA" id="ARBA00004127"/>
    </source>
</evidence>
<evidence type="ECO:0000256" key="7">
    <source>
        <dbReference type="ARBA" id="ARBA00023065"/>
    </source>
</evidence>
<dbReference type="EC" id="7.1.3.1" evidence="9"/>
<keyword evidence="6 9" id="KW-1133">Transmembrane helix</keyword>
<dbReference type="GO" id="GO:0004427">
    <property type="term" value="F:inorganic diphosphate phosphatase activity"/>
    <property type="evidence" value="ECO:0007669"/>
    <property type="project" value="UniProtKB-EC"/>
</dbReference>
<feature type="transmembrane region" description="Helical" evidence="9">
    <location>
        <begin position="397"/>
        <end position="424"/>
    </location>
</feature>
<sequence length="770" mass="77907">MSTSTLAQGLELGANDRILVGVVAVVALAALAIGFVLRREVLAAGEGTSKMQEIGRAVQEGATAYLNRQFRTLGIFVVIVFVLLFALPADDLGERIGRSIFFIVGAVFSATIGNLGMRLATFANIRVAAASREEGGREKATRIAFRTGGVVGMFTVGLGLFGAAVVVLVYAGQAPKVLEGFGFGAALLAMFMRVGGGIFTKAADVGADLVGKVEQGIPEDDPRNAATIADNVGDNVGDCAGMAADLFESYAVTLVAALILGTAAFGLQGLLFPLIVPAIGVITAVVGVYITRTREGESSLTTINRSFYISAVISAVLCVIAAYVYLPGSFEGLTNPTDTTVVAAMAGSDPRLIASIAVIIGIVLAGVILWLTGYFTGTEDKPVKTVGESSLTGPATVILAGISIGFESAVYTALVICAAVFGAFTLATGSITVALFAVALAGTGLLTTVGVIVAMDTFGPVSDNAQGIAEMSGDVEGAGVGILTELDAVGNTTKAITKGIAIATAVLAATALFGSYRDAIGQALADAGGTLQDAGTAFAFEVFAPNTLVGVIIGASVVFMFSGLAINAVTRAAGAIVFEVRRQFRDNPGIMEGTVRPEYGRVVDICTRDSLRELATPGLLAIFAPIAVGFGLGVGPLAGYLAGAIAAGTLMAVFLANSGGAWDNAKKLVEDGNHGGKGSSAHEATIIGDTVGDPFKDTAGPSINPLIKVMNLVSVLIAPAVVTFSVGPSASAPLRIAIALVAVAIIVAAIVVSKRRSTSIADTPAASSVG</sequence>
<dbReference type="NCBIfam" id="NF001960">
    <property type="entry name" value="PRK00733.3-5"/>
    <property type="match status" value="1"/>
</dbReference>
<organism evidence="10 11">
    <name type="scientific">Pseudonocardia alaniniphila</name>
    <dbReference type="NCBI Taxonomy" id="75291"/>
    <lineage>
        <taxon>Bacteria</taxon>
        <taxon>Bacillati</taxon>
        <taxon>Actinomycetota</taxon>
        <taxon>Actinomycetes</taxon>
        <taxon>Pseudonocardiales</taxon>
        <taxon>Pseudonocardiaceae</taxon>
        <taxon>Pseudonocardia</taxon>
    </lineage>
</organism>
<dbReference type="InterPro" id="IPR004131">
    <property type="entry name" value="PPase-energised_H-pump"/>
</dbReference>
<feature type="transmembrane region" description="Helical" evidence="9">
    <location>
        <begin position="143"/>
        <end position="171"/>
    </location>
</feature>
<keyword evidence="9" id="KW-1003">Cell membrane</keyword>
<dbReference type="Proteomes" id="UP001299970">
    <property type="component" value="Unassembled WGS sequence"/>
</dbReference>
<feature type="transmembrane region" description="Helical" evidence="9">
    <location>
        <begin position="638"/>
        <end position="657"/>
    </location>
</feature>
<keyword evidence="7 9" id="KW-0406">Ion transport</keyword>
<evidence type="ECO:0000256" key="8">
    <source>
        <dbReference type="ARBA" id="ARBA00023136"/>
    </source>
</evidence>
<dbReference type="Pfam" id="PF03030">
    <property type="entry name" value="H_PPase"/>
    <property type="match status" value="1"/>
</dbReference>
<dbReference type="PIRSF" id="PIRSF001265">
    <property type="entry name" value="H+-PPase"/>
    <property type="match status" value="1"/>
</dbReference>
<feature type="transmembrane region" description="Helical" evidence="9">
    <location>
        <begin position="732"/>
        <end position="752"/>
    </location>
</feature>
<dbReference type="HAMAP" id="MF_01129">
    <property type="entry name" value="PPase_energized_pump"/>
    <property type="match status" value="1"/>
</dbReference>
<evidence type="ECO:0000256" key="5">
    <source>
        <dbReference type="ARBA" id="ARBA00022967"/>
    </source>
</evidence>
<feature type="transmembrane region" description="Helical" evidence="9">
    <location>
        <begin position="499"/>
        <end position="516"/>
    </location>
</feature>
<keyword evidence="8 9" id="KW-0472">Membrane</keyword>
<comment type="subunit">
    <text evidence="9">Homodimer.</text>
</comment>
<dbReference type="NCBIfam" id="TIGR01104">
    <property type="entry name" value="V_PPase"/>
    <property type="match status" value="1"/>
</dbReference>
<evidence type="ECO:0000256" key="3">
    <source>
        <dbReference type="ARBA" id="ARBA00022692"/>
    </source>
</evidence>
<keyword evidence="2 9" id="KW-0813">Transport</keyword>
<keyword evidence="11" id="KW-1185">Reference proteome</keyword>
<gene>
    <name evidence="9" type="primary">hppA</name>
    <name evidence="10" type="ORF">MMF94_29540</name>
</gene>
<feature type="transmembrane region" description="Helical" evidence="9">
    <location>
        <begin position="70"/>
        <end position="88"/>
    </location>
</feature>
<reference evidence="10 11" key="1">
    <citation type="submission" date="2022-03" db="EMBL/GenBank/DDBJ databases">
        <title>Pseudonocardia alaer sp. nov., a novel actinomycete isolated from reed forest soil.</title>
        <authorList>
            <person name="Wang L."/>
        </authorList>
    </citation>
    <scope>NUCLEOTIDE SEQUENCE [LARGE SCALE GENOMIC DNA]</scope>
    <source>
        <strain evidence="10 11">Y-16303</strain>
    </source>
</reference>
<feature type="transmembrane region" description="Helical" evidence="9">
    <location>
        <begin position="274"/>
        <end position="291"/>
    </location>
</feature>
<proteinExistence type="inferred from homology"/>
<feature type="transmembrane region" description="Helical" evidence="9">
    <location>
        <begin position="100"/>
        <end position="122"/>
    </location>
</feature>
<feature type="transmembrane region" description="Helical" evidence="9">
    <location>
        <begin position="706"/>
        <end position="726"/>
    </location>
</feature>
<dbReference type="NCBIfam" id="NF001952">
    <property type="entry name" value="PRK00733.1-4"/>
    <property type="match status" value="1"/>
</dbReference>
<name>A0ABS9TMX4_9PSEU</name>
<accession>A0ABS9TMX4</accession>
<keyword evidence="10" id="KW-0378">Hydrolase</keyword>
<comment type="catalytic activity">
    <reaction evidence="9">
        <text>diphosphate + H2O + H(+)(in) = 2 phosphate + 2 H(+)(out)</text>
        <dbReference type="Rhea" id="RHEA:13973"/>
        <dbReference type="ChEBI" id="CHEBI:15377"/>
        <dbReference type="ChEBI" id="CHEBI:15378"/>
        <dbReference type="ChEBI" id="CHEBI:33019"/>
        <dbReference type="ChEBI" id="CHEBI:43474"/>
        <dbReference type="EC" id="7.1.3.1"/>
    </reaction>
</comment>
<feature type="transmembrane region" description="Helical" evidence="9">
    <location>
        <begin position="18"/>
        <end position="37"/>
    </location>
</feature>
<feature type="site" description="Determinant of potassium independence" evidence="9">
    <location>
        <position position="494"/>
    </location>
</feature>
<evidence type="ECO:0000256" key="4">
    <source>
        <dbReference type="ARBA" id="ARBA00022842"/>
    </source>
</evidence>
<keyword evidence="5 9" id="KW-1278">Translocase</keyword>
<keyword evidence="3 9" id="KW-0812">Transmembrane</keyword>
<evidence type="ECO:0000313" key="11">
    <source>
        <dbReference type="Proteomes" id="UP001299970"/>
    </source>
</evidence>
<dbReference type="EMBL" id="JAKXMK010000028">
    <property type="protein sequence ID" value="MCH6169863.1"/>
    <property type="molecule type" value="Genomic_DNA"/>
</dbReference>
<evidence type="ECO:0000256" key="2">
    <source>
        <dbReference type="ARBA" id="ARBA00022448"/>
    </source>
</evidence>
<comment type="function">
    <text evidence="9">Proton pump that utilizes the energy of pyrophosphate hydrolysis as the driving force for proton movement across the membrane. Generates a proton motive force.</text>
</comment>
<comment type="caution">
    <text evidence="10">The sequence shown here is derived from an EMBL/GenBank/DDBJ whole genome shotgun (WGS) entry which is preliminary data.</text>
</comment>
<keyword evidence="9" id="KW-0375">Hydrogen ion transport</keyword>
<comment type="caution">
    <text evidence="9">Lacks conserved residue(s) required for the propagation of feature annotation.</text>
</comment>
<keyword evidence="4 9" id="KW-0460">Magnesium</keyword>
<feature type="transmembrane region" description="Helical" evidence="9">
    <location>
        <begin position="307"/>
        <end position="326"/>
    </location>
</feature>
<dbReference type="PANTHER" id="PTHR31998">
    <property type="entry name" value="K(+)-INSENSITIVE PYROPHOSPHATE-ENERGIZED PROTON PUMP"/>
    <property type="match status" value="1"/>
</dbReference>
<comment type="cofactor">
    <cofactor evidence="9">
        <name>Mg(2+)</name>
        <dbReference type="ChEBI" id="CHEBI:18420"/>
    </cofactor>
</comment>
<feature type="transmembrane region" description="Helical" evidence="9">
    <location>
        <begin position="614"/>
        <end position="632"/>
    </location>
</feature>